<feature type="domain" description="RNase H type-2" evidence="11">
    <location>
        <begin position="782"/>
        <end position="967"/>
    </location>
</feature>
<dbReference type="InterPro" id="IPR012337">
    <property type="entry name" value="RNaseH-like_sf"/>
</dbReference>
<accession>A0AAE0T742</accession>
<feature type="binding site" evidence="6">
    <location>
        <position position="788"/>
    </location>
    <ligand>
        <name>a divalent metal cation</name>
        <dbReference type="ChEBI" id="CHEBI:60240"/>
    </ligand>
</feature>
<name>A0AAE0T742_9BIVA</name>
<dbReference type="GO" id="GO:0005525">
    <property type="term" value="F:GTP binding"/>
    <property type="evidence" value="ECO:0007669"/>
    <property type="project" value="InterPro"/>
</dbReference>
<keyword evidence="9" id="KW-1133">Transmembrane helix</keyword>
<reference evidence="12" key="3">
    <citation type="submission" date="2023-05" db="EMBL/GenBank/DDBJ databases">
        <authorList>
            <person name="Smith C.H."/>
        </authorList>
    </citation>
    <scope>NUCLEOTIDE SEQUENCE</scope>
    <source>
        <strain evidence="12">CHS0354</strain>
        <tissue evidence="12">Mantle</tissue>
    </source>
</reference>
<dbReference type="InterPro" id="IPR005225">
    <property type="entry name" value="Small_GTP-bd"/>
</dbReference>
<dbReference type="Gene3D" id="3.40.50.300">
    <property type="entry name" value="P-loop containing nucleotide triphosphate hydrolases"/>
    <property type="match status" value="1"/>
</dbReference>
<feature type="transmembrane region" description="Helical" evidence="9">
    <location>
        <begin position="269"/>
        <end position="288"/>
    </location>
</feature>
<dbReference type="PANTHER" id="PTHR43185">
    <property type="entry name" value="FERROUS IRON TRANSPORT PROTEIN B"/>
    <property type="match status" value="1"/>
</dbReference>
<comment type="function">
    <text evidence="7">Endonuclease that specifically degrades the RNA of RNA-DNA hybrids.</text>
</comment>
<dbReference type="InterPro" id="IPR050860">
    <property type="entry name" value="FeoB_GTPase"/>
</dbReference>
<feature type="binding site" evidence="6">
    <location>
        <position position="884"/>
    </location>
    <ligand>
        <name>a divalent metal cation</name>
        <dbReference type="ChEBI" id="CHEBI:60240"/>
    </ligand>
</feature>
<evidence type="ECO:0000313" key="12">
    <source>
        <dbReference type="EMBL" id="KAK3604956.1"/>
    </source>
</evidence>
<keyword evidence="6 7" id="KW-0540">Nuclease</keyword>
<dbReference type="GO" id="GO:0005886">
    <property type="term" value="C:plasma membrane"/>
    <property type="evidence" value="ECO:0007669"/>
    <property type="project" value="TreeGrafter"/>
</dbReference>
<keyword evidence="13" id="KW-1185">Reference proteome</keyword>
<dbReference type="GO" id="GO:0003723">
    <property type="term" value="F:RNA binding"/>
    <property type="evidence" value="ECO:0007669"/>
    <property type="project" value="UniProtKB-UniRule"/>
</dbReference>
<dbReference type="EC" id="3.1.26.4" evidence="7"/>
<dbReference type="SUPFAM" id="SSF56271">
    <property type="entry name" value="Pyruvoyl-dependent histidine and arginine decarboxylases"/>
    <property type="match status" value="1"/>
</dbReference>
<reference evidence="12" key="2">
    <citation type="journal article" date="2021" name="Genome Biol. Evol.">
        <title>Developing a high-quality reference genome for a parasitic bivalve with doubly uniparental inheritance (Bivalvia: Unionida).</title>
        <authorList>
            <person name="Smith C.H."/>
        </authorList>
    </citation>
    <scope>NUCLEOTIDE SEQUENCE</scope>
    <source>
        <strain evidence="12">CHS0354</strain>
        <tissue evidence="12">Mantle</tissue>
    </source>
</reference>
<evidence type="ECO:0000259" key="10">
    <source>
        <dbReference type="PROSITE" id="PS51711"/>
    </source>
</evidence>
<dbReference type="HAMAP" id="MF_01404">
    <property type="entry name" value="PvlArgDC"/>
    <property type="match status" value="1"/>
</dbReference>
<dbReference type="InterPro" id="IPR016105">
    <property type="entry name" value="Pyr-dep_his/arg-deCO2ase_sand"/>
</dbReference>
<dbReference type="InterPro" id="IPR030389">
    <property type="entry name" value="G_FEOB_dom"/>
</dbReference>
<dbReference type="Gene3D" id="3.50.20.10">
    <property type="entry name" value="Pyruvoyl-Dependent Histidine Decarboxylase, subunit B"/>
    <property type="match status" value="1"/>
</dbReference>
<dbReference type="Gene3D" id="3.30.420.10">
    <property type="entry name" value="Ribonuclease H-like superfamily/Ribonuclease H"/>
    <property type="match status" value="1"/>
</dbReference>
<dbReference type="GO" id="GO:0046872">
    <property type="term" value="F:metal ion binding"/>
    <property type="evidence" value="ECO:0007669"/>
    <property type="project" value="UniProtKB-KW"/>
</dbReference>
<evidence type="ECO:0000256" key="3">
    <source>
        <dbReference type="ARBA" id="ARBA00023239"/>
    </source>
</evidence>
<evidence type="ECO:0000256" key="1">
    <source>
        <dbReference type="ARBA" id="ARBA00001928"/>
    </source>
</evidence>
<evidence type="ECO:0000256" key="8">
    <source>
        <dbReference type="SAM" id="MobiDB-lite"/>
    </source>
</evidence>
<dbReference type="GO" id="GO:0004523">
    <property type="term" value="F:RNA-DNA hybrid ribonuclease activity"/>
    <property type="evidence" value="ECO:0007669"/>
    <property type="project" value="UniProtKB-UniRule"/>
</dbReference>
<keyword evidence="6 7" id="KW-0378">Hydrolase</keyword>
<keyword evidence="6 7" id="KW-0255">Endonuclease</keyword>
<protein>
    <recommendedName>
        <fullName evidence="7">Ribonuclease</fullName>
        <ecNumber evidence="7">3.1.26.4</ecNumber>
    </recommendedName>
</protein>
<dbReference type="CDD" id="cd01879">
    <property type="entry name" value="FeoB"/>
    <property type="match status" value="1"/>
</dbReference>
<feature type="region of interest" description="Disordered" evidence="8">
    <location>
        <begin position="1"/>
        <end position="21"/>
    </location>
</feature>
<keyword evidence="2" id="KW-0210">Decarboxylase</keyword>
<comment type="cofactor">
    <cofactor evidence="6">
        <name>Mn(2+)</name>
        <dbReference type="ChEBI" id="CHEBI:29035"/>
    </cofactor>
    <cofactor evidence="6">
        <name>Mg(2+)</name>
        <dbReference type="ChEBI" id="CHEBI:18420"/>
    </cofactor>
    <text evidence="6">Manganese or magnesium. Binds 1 divalent metal ion per monomer in the absence of substrate. May bind a second metal ion after substrate binding.</text>
</comment>
<feature type="transmembrane region" description="Helical" evidence="9">
    <location>
        <begin position="402"/>
        <end position="421"/>
    </location>
</feature>
<dbReference type="SUPFAM" id="SSF53098">
    <property type="entry name" value="Ribonuclease H-like"/>
    <property type="match status" value="1"/>
</dbReference>
<dbReference type="SUPFAM" id="SSF52540">
    <property type="entry name" value="P-loop containing nucleoside triphosphate hydrolases"/>
    <property type="match status" value="1"/>
</dbReference>
<keyword evidence="6" id="KW-0479">Metal-binding</keyword>
<comment type="similarity">
    <text evidence="7">Belongs to the RNase HII family.</text>
</comment>
<feature type="transmembrane region" description="Helical" evidence="9">
    <location>
        <begin position="664"/>
        <end position="682"/>
    </location>
</feature>
<evidence type="ECO:0000256" key="6">
    <source>
        <dbReference type="PROSITE-ProRule" id="PRU01319"/>
    </source>
</evidence>
<dbReference type="Proteomes" id="UP001195483">
    <property type="component" value="Unassembled WGS sequence"/>
</dbReference>
<comment type="caution">
    <text evidence="12">The sequence shown here is derived from an EMBL/GenBank/DDBJ whole genome shotgun (WGS) entry which is preliminary data.</text>
</comment>
<evidence type="ECO:0000256" key="2">
    <source>
        <dbReference type="ARBA" id="ARBA00022793"/>
    </source>
</evidence>
<feature type="domain" description="FeoB-type G" evidence="10">
    <location>
        <begin position="28"/>
        <end position="184"/>
    </location>
</feature>
<evidence type="ECO:0000259" key="11">
    <source>
        <dbReference type="PROSITE" id="PS51975"/>
    </source>
</evidence>
<feature type="binding site" evidence="6">
    <location>
        <position position="789"/>
    </location>
    <ligand>
        <name>a divalent metal cation</name>
        <dbReference type="ChEBI" id="CHEBI:60240"/>
    </ligand>
</feature>
<dbReference type="EMBL" id="JAEAOA010000085">
    <property type="protein sequence ID" value="KAK3604956.1"/>
    <property type="molecule type" value="Genomic_DNA"/>
</dbReference>
<feature type="transmembrane region" description="Helical" evidence="9">
    <location>
        <begin position="634"/>
        <end position="655"/>
    </location>
</feature>
<dbReference type="PROSITE" id="PS51711">
    <property type="entry name" value="G_FEOB"/>
    <property type="match status" value="1"/>
</dbReference>
<dbReference type="InterPro" id="IPR011640">
    <property type="entry name" value="Fe2_transport_prot_B_C"/>
</dbReference>
<dbReference type="PROSITE" id="PS51975">
    <property type="entry name" value="RNASE_H_2"/>
    <property type="match status" value="1"/>
</dbReference>
<evidence type="ECO:0000256" key="9">
    <source>
        <dbReference type="SAM" id="Phobius"/>
    </source>
</evidence>
<dbReference type="HAMAP" id="MF_00052_B">
    <property type="entry name" value="RNase_HII_B"/>
    <property type="match status" value="1"/>
</dbReference>
<proteinExistence type="inferred from homology"/>
<feature type="transmembrane region" description="Helical" evidence="9">
    <location>
        <begin position="447"/>
        <end position="468"/>
    </location>
</feature>
<feature type="transmembrane region" description="Helical" evidence="9">
    <location>
        <begin position="480"/>
        <end position="499"/>
    </location>
</feature>
<keyword evidence="9" id="KW-0472">Membrane</keyword>
<keyword evidence="9" id="KW-0812">Transmembrane</keyword>
<dbReference type="Pfam" id="PF07670">
    <property type="entry name" value="Gate"/>
    <property type="match status" value="2"/>
</dbReference>
<sequence length="967" mass="107388">MSKKHDSIPNEVSSRMKKSFSPYNTPENKKLILVGNPNVGKSTIFNYLTKLYVDVSNYPGTTLDITSGRYQDFTIVDTPGVYGISSFNDEEKITRDIVLNGGIIVNVIDATTLERDLFLTLQLIDMDLPMVVALNMIDKLDAIGETIDAQKLEKLLGVPVIPISATSPRTMKQLETALSYACSGCKYLKLCTEIQTMCEAHSISYAECLLLLEGDDITQKKNALILTPQRRNEIYVERRNRVNDIIAQVVKKNGKTKLTSVISNKIGSWSIHPMTGIPILIFSLWLVYEVIGVFVAQRVVGHTEAEFGNKLWEPAVKHVFAKFTPVSITANVLDENDELLENKQFDFPDGTSANPERLSELNRYIEGKNVLQDFAFSQDTFLGKFSVVFAGEFGILTMTVTYLLFLLLPLVVGFYLMLAILEDCGYLPRLATLTDRMLNSIGLNGKAIIPIILGFGCVTMATITTRLLNTSREKTIAASVLNFAIPCSAQLAVITALLAQAGGGYLLAFFLIILTVLAVIGTVVNSILPGKSSSLLLDLPAMRLPRMSNVLKKTRIKTVSFMKEATPWFMFGAAIISVFEVTGILQLWIKAFEPITTLWLDLPKEAAQAFVMGIVRRDFGAAGLLDLPMTPNQILVSLVVITLFVPCVASIMALVKERGWKEATLIWLGSWIFAFIVGARSATNERNRLIASSIGVALPSDENQYGYLSEHHPYGQTEKQAGEYAEDLAATMLASTLGLEFDPDTAWDEREQIYKMSGKIVRTFNITQSAEELENKLWQVHEFVCGIDEVGRGCLAGPVVAAAVCFPKFFTIPPDLIEINDSKKLTQEKRTRLEIQIKRFAIAYSIAEISASVIDKINILEATFQAMNKTVLMMSVKPDYLLIDGNRFNSSVNVPFKTIIKGDQKVFSIAAASIIAKVYRDNLMESYATKFSNYGFETNVGYGTLKHREAIKKWGVTELHRKSFIHF</sequence>
<keyword evidence="3" id="KW-0456">Lyase</keyword>
<dbReference type="CDD" id="cd07182">
    <property type="entry name" value="RNase_HII_bacteria_HII_like"/>
    <property type="match status" value="1"/>
</dbReference>
<dbReference type="InterPro" id="IPR024567">
    <property type="entry name" value="RNase_HII/HIII_dom"/>
</dbReference>
<dbReference type="NCBIfam" id="NF000594">
    <property type="entry name" value="PRK00015.1-1"/>
    <property type="match status" value="1"/>
</dbReference>
<comment type="catalytic activity">
    <reaction evidence="6 7">
        <text>Endonucleolytic cleavage to 5'-phosphomonoester.</text>
        <dbReference type="EC" id="3.1.26.4"/>
    </reaction>
</comment>
<dbReference type="AlphaFoldDB" id="A0AAE0T742"/>
<organism evidence="12 13">
    <name type="scientific">Potamilus streckersoni</name>
    <dbReference type="NCBI Taxonomy" id="2493646"/>
    <lineage>
        <taxon>Eukaryota</taxon>
        <taxon>Metazoa</taxon>
        <taxon>Spiralia</taxon>
        <taxon>Lophotrochozoa</taxon>
        <taxon>Mollusca</taxon>
        <taxon>Bivalvia</taxon>
        <taxon>Autobranchia</taxon>
        <taxon>Heteroconchia</taxon>
        <taxon>Palaeoheterodonta</taxon>
        <taxon>Unionida</taxon>
        <taxon>Unionoidea</taxon>
        <taxon>Unionidae</taxon>
        <taxon>Ambleminae</taxon>
        <taxon>Lampsilini</taxon>
        <taxon>Potamilus</taxon>
    </lineage>
</organism>
<dbReference type="InterPro" id="IPR036397">
    <property type="entry name" value="RNaseH_sf"/>
</dbReference>
<dbReference type="InterPro" id="IPR011642">
    <property type="entry name" value="Gate_dom"/>
</dbReference>
<dbReference type="InterPro" id="IPR027417">
    <property type="entry name" value="P-loop_NTPase"/>
</dbReference>
<feature type="transmembrane region" description="Helical" evidence="9">
    <location>
        <begin position="568"/>
        <end position="589"/>
    </location>
</feature>
<dbReference type="GO" id="GO:0006401">
    <property type="term" value="P:RNA catabolic process"/>
    <property type="evidence" value="ECO:0007669"/>
    <property type="project" value="UniProtKB-UniRule"/>
</dbReference>
<reference evidence="12" key="1">
    <citation type="journal article" date="2021" name="Genome Biol. Evol.">
        <title>A High-Quality Reference Genome for a Parasitic Bivalve with Doubly Uniparental Inheritance (Bivalvia: Unionida).</title>
        <authorList>
            <person name="Smith C.H."/>
        </authorList>
    </citation>
    <scope>NUCLEOTIDE SEQUENCE</scope>
    <source>
        <strain evidence="12">CHS0354</strain>
    </source>
</reference>
<feature type="transmembrane region" description="Helical" evidence="9">
    <location>
        <begin position="505"/>
        <end position="528"/>
    </location>
</feature>
<dbReference type="PANTHER" id="PTHR43185:SF1">
    <property type="entry name" value="FE(2+) TRANSPORTER FEOB"/>
    <property type="match status" value="1"/>
</dbReference>
<dbReference type="InterPro" id="IPR016104">
    <property type="entry name" value="Pyr-dep_his/arg-deCO2ase"/>
</dbReference>
<dbReference type="Pfam" id="PF01862">
    <property type="entry name" value="PvlArgDC"/>
    <property type="match status" value="1"/>
</dbReference>
<dbReference type="NCBIfam" id="NF000595">
    <property type="entry name" value="PRK00015.1-3"/>
    <property type="match status" value="1"/>
</dbReference>
<dbReference type="InterPro" id="IPR006073">
    <property type="entry name" value="GTP-bd"/>
</dbReference>
<dbReference type="InterPro" id="IPR002724">
    <property type="entry name" value="Pyruvoyl-dep_arg_deCO2ase"/>
</dbReference>
<evidence type="ECO:0000256" key="5">
    <source>
        <dbReference type="ARBA" id="ARBA00049309"/>
    </source>
</evidence>
<evidence type="ECO:0000256" key="7">
    <source>
        <dbReference type="RuleBase" id="RU003515"/>
    </source>
</evidence>
<keyword evidence="4" id="KW-0670">Pyruvate</keyword>
<dbReference type="GO" id="GO:0008792">
    <property type="term" value="F:arginine decarboxylase activity"/>
    <property type="evidence" value="ECO:0007669"/>
    <property type="project" value="UniProtKB-EC"/>
</dbReference>
<comment type="cofactor">
    <cofactor evidence="1">
        <name>pyruvate</name>
        <dbReference type="ChEBI" id="CHEBI:15361"/>
    </cofactor>
</comment>
<dbReference type="GO" id="GO:0006527">
    <property type="term" value="P:L-arginine catabolic process"/>
    <property type="evidence" value="ECO:0007669"/>
    <property type="project" value="InterPro"/>
</dbReference>
<gene>
    <name evidence="12" type="ORF">CHS0354_000620</name>
</gene>
<comment type="catalytic activity">
    <reaction evidence="5">
        <text>L-arginine + H(+) = agmatine + CO2</text>
        <dbReference type="Rhea" id="RHEA:17641"/>
        <dbReference type="ChEBI" id="CHEBI:15378"/>
        <dbReference type="ChEBI" id="CHEBI:16526"/>
        <dbReference type="ChEBI" id="CHEBI:32682"/>
        <dbReference type="ChEBI" id="CHEBI:58145"/>
        <dbReference type="EC" id="4.1.1.19"/>
    </reaction>
</comment>
<dbReference type="PRINTS" id="PR00326">
    <property type="entry name" value="GTP1OBG"/>
</dbReference>
<dbReference type="InterPro" id="IPR022898">
    <property type="entry name" value="RNase_HII"/>
</dbReference>
<evidence type="ECO:0000256" key="4">
    <source>
        <dbReference type="ARBA" id="ARBA00023317"/>
    </source>
</evidence>
<dbReference type="Pfam" id="PF07664">
    <property type="entry name" value="FeoB_C"/>
    <property type="match status" value="1"/>
</dbReference>
<dbReference type="GO" id="GO:0015093">
    <property type="term" value="F:ferrous iron transmembrane transporter activity"/>
    <property type="evidence" value="ECO:0007669"/>
    <property type="project" value="InterPro"/>
</dbReference>
<dbReference type="Pfam" id="PF01351">
    <property type="entry name" value="RNase_HII"/>
    <property type="match status" value="1"/>
</dbReference>
<evidence type="ECO:0000313" key="13">
    <source>
        <dbReference type="Proteomes" id="UP001195483"/>
    </source>
</evidence>
<dbReference type="NCBIfam" id="TIGR00231">
    <property type="entry name" value="small_GTP"/>
    <property type="match status" value="1"/>
</dbReference>
<dbReference type="Pfam" id="PF02421">
    <property type="entry name" value="FeoB_N"/>
    <property type="match status" value="1"/>
</dbReference>